<organism evidence="6 7">
    <name type="scientific">Sulfitobacter mediterraneus</name>
    <dbReference type="NCBI Taxonomy" id="83219"/>
    <lineage>
        <taxon>Bacteria</taxon>
        <taxon>Pseudomonadati</taxon>
        <taxon>Pseudomonadota</taxon>
        <taxon>Alphaproteobacteria</taxon>
        <taxon>Rhodobacterales</taxon>
        <taxon>Roseobacteraceae</taxon>
        <taxon>Sulfitobacter</taxon>
    </lineage>
</organism>
<dbReference type="GO" id="GO:1904680">
    <property type="term" value="F:peptide transmembrane transporter activity"/>
    <property type="evidence" value="ECO:0007669"/>
    <property type="project" value="TreeGrafter"/>
</dbReference>
<accession>A0A061SPT8</accession>
<evidence type="ECO:0000313" key="6">
    <source>
        <dbReference type="EMBL" id="KAJ02892.1"/>
    </source>
</evidence>
<dbReference type="RefSeq" id="WP_037908070.1">
    <property type="nucleotide sequence ID" value="NZ_JEMU01000008.1"/>
</dbReference>
<feature type="region of interest" description="Disordered" evidence="4">
    <location>
        <begin position="1"/>
        <end position="24"/>
    </location>
</feature>
<dbReference type="PANTHER" id="PTHR30290:SF38">
    <property type="entry name" value="D,D-DIPEPTIDE-BINDING PERIPLASMIC PROTEIN DDPA-RELATED"/>
    <property type="match status" value="1"/>
</dbReference>
<evidence type="ECO:0000313" key="7">
    <source>
        <dbReference type="Proteomes" id="UP000027337"/>
    </source>
</evidence>
<evidence type="ECO:0000256" key="2">
    <source>
        <dbReference type="ARBA" id="ARBA00005695"/>
    </source>
</evidence>
<comment type="subcellular location">
    <subcellularLocation>
        <location evidence="1">Periplasm</location>
    </subcellularLocation>
</comment>
<dbReference type="PANTHER" id="PTHR30290">
    <property type="entry name" value="PERIPLASMIC BINDING COMPONENT OF ABC TRANSPORTER"/>
    <property type="match status" value="1"/>
</dbReference>
<dbReference type="InterPro" id="IPR006311">
    <property type="entry name" value="TAT_signal"/>
</dbReference>
<sequence length="555" mass="60989">MKLYKSGSDTLPPSIENAAMSQGARTDNVNRREFLAMATTFGATTATAYAMLGMYAPAWASEIPRAGGTLRVGMVVRAGKDPRSYDDSPQANISRGWLEYLVRYTHDFTFEPMLLESWEISEDAKTYILNVRPGVTWHNGDALTAEHVAHNIAGWCDKDVEGNSMAGRFGTLIDPETGKAAEGAIEIVDDMTVRLNLPNPDITLIAGMADYPAAIVHPSVGSADPFKAPLGTGPYTLESHEVGVKAVLVRKEGHTWWNEGNGAWLDRIEYIDVGTDPTVIASLYESEEIDANYESSGEFVALLTDLGLEQNEAVTAATIVLRTNQSTDTDADNPYADVRVRRALSMAVDNNILLELGVNGLGIPAQNHHVCPIHPEYAEVDRLPHDPAGAMALLKEAGMADFEHELISIDDDWRKNTTDAMAAQLRDAGIKVKRTVIPGSSFWNDWAKFPFSSTNWNMRPLGVQILALAYRSGEAWNETGLNNAEFDSLLADALATPDADARRGIMAKLETIMLEEGVVTQPYWRSLYNHSRSYVKGMGMHPTFEIHMDKIWLDA</sequence>
<keyword evidence="7" id="KW-1185">Reference proteome</keyword>
<dbReference type="STRING" id="83219.PM02_10470"/>
<dbReference type="CDD" id="cd08503">
    <property type="entry name" value="PBP2_NikA_DppA_OppA_like_17"/>
    <property type="match status" value="1"/>
</dbReference>
<evidence type="ECO:0000256" key="1">
    <source>
        <dbReference type="ARBA" id="ARBA00004418"/>
    </source>
</evidence>
<dbReference type="InterPro" id="IPR000914">
    <property type="entry name" value="SBP_5_dom"/>
</dbReference>
<protein>
    <submittedName>
        <fullName evidence="6">Diguanylate cyclase</fullName>
    </submittedName>
</protein>
<feature type="domain" description="Solute-binding protein family 5" evidence="5">
    <location>
        <begin position="110"/>
        <end position="460"/>
    </location>
</feature>
<evidence type="ECO:0000256" key="3">
    <source>
        <dbReference type="ARBA" id="ARBA00022729"/>
    </source>
</evidence>
<dbReference type="GO" id="GO:0043190">
    <property type="term" value="C:ATP-binding cassette (ABC) transporter complex"/>
    <property type="evidence" value="ECO:0007669"/>
    <property type="project" value="InterPro"/>
</dbReference>
<keyword evidence="3" id="KW-0732">Signal</keyword>
<dbReference type="Pfam" id="PF00496">
    <property type="entry name" value="SBP_bac_5"/>
    <property type="match status" value="1"/>
</dbReference>
<dbReference type="GO" id="GO:0015833">
    <property type="term" value="P:peptide transport"/>
    <property type="evidence" value="ECO:0007669"/>
    <property type="project" value="TreeGrafter"/>
</dbReference>
<name>A0A061SPT8_9RHOB</name>
<dbReference type="eggNOG" id="COG0747">
    <property type="taxonomic scope" value="Bacteria"/>
</dbReference>
<comment type="caution">
    <text evidence="6">The sequence shown here is derived from an EMBL/GenBank/DDBJ whole genome shotgun (WGS) entry which is preliminary data.</text>
</comment>
<proteinExistence type="inferred from homology"/>
<evidence type="ECO:0000259" key="5">
    <source>
        <dbReference type="Pfam" id="PF00496"/>
    </source>
</evidence>
<evidence type="ECO:0000256" key="4">
    <source>
        <dbReference type="SAM" id="MobiDB-lite"/>
    </source>
</evidence>
<gene>
    <name evidence="6" type="ORF">PM02_10470</name>
</gene>
<dbReference type="PIRSF" id="PIRSF002741">
    <property type="entry name" value="MppA"/>
    <property type="match status" value="1"/>
</dbReference>
<dbReference type="EMBL" id="JEMU01000008">
    <property type="protein sequence ID" value="KAJ02892.1"/>
    <property type="molecule type" value="Genomic_DNA"/>
</dbReference>
<dbReference type="GO" id="GO:0030288">
    <property type="term" value="C:outer membrane-bounded periplasmic space"/>
    <property type="evidence" value="ECO:0007669"/>
    <property type="project" value="UniProtKB-ARBA"/>
</dbReference>
<dbReference type="InterPro" id="IPR039424">
    <property type="entry name" value="SBP_5"/>
</dbReference>
<dbReference type="Proteomes" id="UP000027337">
    <property type="component" value="Unassembled WGS sequence"/>
</dbReference>
<comment type="similarity">
    <text evidence="2">Belongs to the bacterial solute-binding protein 5 family.</text>
</comment>
<dbReference type="PROSITE" id="PS51318">
    <property type="entry name" value="TAT"/>
    <property type="match status" value="1"/>
</dbReference>
<dbReference type="AlphaFoldDB" id="A0A061SPT8"/>
<dbReference type="Gene3D" id="3.40.190.10">
    <property type="entry name" value="Periplasmic binding protein-like II"/>
    <property type="match status" value="1"/>
</dbReference>
<dbReference type="Gene3D" id="3.10.105.10">
    <property type="entry name" value="Dipeptide-binding Protein, Domain 3"/>
    <property type="match status" value="1"/>
</dbReference>
<reference evidence="6 7" key="1">
    <citation type="journal article" date="2014" name="Genome Announc.">
        <title>Draft Genome Sequences of Two Isolates of the Roseobacter Group, Sulfitobacter sp. Strains 3SOLIMAR09 and 1FIGIMAR09, from Harbors of Mallorca Island (Mediterranean Sea).</title>
        <authorList>
            <person name="Mas-Llado M."/>
            <person name="Pina-Villalonga J.M."/>
            <person name="Brunet-Galmes I."/>
            <person name="Nogales B."/>
            <person name="Bosch R."/>
        </authorList>
    </citation>
    <scope>NUCLEOTIDE SEQUENCE [LARGE SCALE GENOMIC DNA]</scope>
    <source>
        <strain evidence="6 7">1FIGIMAR09</strain>
    </source>
</reference>
<dbReference type="SUPFAM" id="SSF53850">
    <property type="entry name" value="Periplasmic binding protein-like II"/>
    <property type="match status" value="1"/>
</dbReference>
<dbReference type="InterPro" id="IPR030678">
    <property type="entry name" value="Peptide/Ni-bd"/>
</dbReference>